<evidence type="ECO:0000313" key="1">
    <source>
        <dbReference type="EMBL" id="KKK84727.1"/>
    </source>
</evidence>
<gene>
    <name evidence="1" type="ORF">LCGC14_2780400</name>
</gene>
<organism evidence="1">
    <name type="scientific">marine sediment metagenome</name>
    <dbReference type="NCBI Taxonomy" id="412755"/>
    <lineage>
        <taxon>unclassified sequences</taxon>
        <taxon>metagenomes</taxon>
        <taxon>ecological metagenomes</taxon>
    </lineage>
</organism>
<accession>A0A0F8YTF0</accession>
<protein>
    <submittedName>
        <fullName evidence="1">Uncharacterized protein</fullName>
    </submittedName>
</protein>
<dbReference type="AlphaFoldDB" id="A0A0F8YTF0"/>
<name>A0A0F8YTF0_9ZZZZ</name>
<sequence length="111" mass="12123">MARSKRRKRRPRKPLILDGVSFNSGMRDSLDVSLGEGDKAYGLQNCYPAQFGREGGVIGRPGFTLAGGTTGSRVQGIHQFSKLNSDELTIVVGSGEIYQYNWALDTTTKLV</sequence>
<proteinExistence type="predicted"/>
<dbReference type="EMBL" id="LAZR01051639">
    <property type="protein sequence ID" value="KKK84727.1"/>
    <property type="molecule type" value="Genomic_DNA"/>
</dbReference>
<comment type="caution">
    <text evidence="1">The sequence shown here is derived from an EMBL/GenBank/DDBJ whole genome shotgun (WGS) entry which is preliminary data.</text>
</comment>
<feature type="non-terminal residue" evidence="1">
    <location>
        <position position="111"/>
    </location>
</feature>
<reference evidence="1" key="1">
    <citation type="journal article" date="2015" name="Nature">
        <title>Complex archaea that bridge the gap between prokaryotes and eukaryotes.</title>
        <authorList>
            <person name="Spang A."/>
            <person name="Saw J.H."/>
            <person name="Jorgensen S.L."/>
            <person name="Zaremba-Niedzwiedzka K."/>
            <person name="Martijn J."/>
            <person name="Lind A.E."/>
            <person name="van Eijk R."/>
            <person name="Schleper C."/>
            <person name="Guy L."/>
            <person name="Ettema T.J."/>
        </authorList>
    </citation>
    <scope>NUCLEOTIDE SEQUENCE</scope>
</reference>